<evidence type="ECO:0000313" key="3">
    <source>
        <dbReference type="EMBL" id="COW14717.1"/>
    </source>
</evidence>
<dbReference type="EMBL" id="CSAE01000022">
    <property type="protein sequence ID" value="COV04637.1"/>
    <property type="molecule type" value="Genomic_DNA"/>
</dbReference>
<dbReference type="Proteomes" id="UP000038802">
    <property type="component" value="Unassembled WGS sequence"/>
</dbReference>
<feature type="region of interest" description="Disordered" evidence="1">
    <location>
        <begin position="1"/>
        <end position="24"/>
    </location>
</feature>
<proteinExistence type="predicted"/>
<gene>
    <name evidence="4" type="ORF">DSJ38_14635</name>
    <name evidence="2" type="ORF">ERS007703_00374</name>
    <name evidence="3" type="ORF">ERS007720_01830</name>
</gene>
<reference evidence="2" key="2">
    <citation type="submission" date="2015-03" db="EMBL/GenBank/DDBJ databases">
        <authorList>
            <person name="Murphy D."/>
        </authorList>
    </citation>
    <scope>NUCLEOTIDE SEQUENCE [LARGE SCALE GENOMIC DNA]</scope>
    <source>
        <strain evidence="2">K00500041</strain>
    </source>
</reference>
<protein>
    <submittedName>
        <fullName evidence="3">Uncharacterized protein</fullName>
    </submittedName>
</protein>
<organism evidence="3 6">
    <name type="scientific">Mycobacterium tuberculosis</name>
    <dbReference type="NCBI Taxonomy" id="1773"/>
    <lineage>
        <taxon>Bacteria</taxon>
        <taxon>Bacillati</taxon>
        <taxon>Actinomycetota</taxon>
        <taxon>Actinomycetes</taxon>
        <taxon>Mycobacteriales</taxon>
        <taxon>Mycobacteriaceae</taxon>
        <taxon>Mycobacterium</taxon>
        <taxon>Mycobacterium tuberculosis complex</taxon>
    </lineage>
</organism>
<dbReference type="Proteomes" id="UP000256381">
    <property type="component" value="Unassembled WGS sequence"/>
</dbReference>
<name>A0A0U0RKR7_MYCTX</name>
<sequence length="90" mass="9952">MAAYAQMCSSDNAPGGNRDATAHHRWTPEASLRVLRGFWIALVPAPLSSNGRIRHQPFNLIFRGVSVAAMHTVRQRRGGARPTLTIVKYL</sequence>
<dbReference type="EMBL" id="CSAJ01000201">
    <property type="protein sequence ID" value="COW14717.1"/>
    <property type="molecule type" value="Genomic_DNA"/>
</dbReference>
<reference evidence="5 6" key="1">
    <citation type="submission" date="2015-03" db="EMBL/GenBank/DDBJ databases">
        <authorList>
            <consortium name="Pathogen Informatics"/>
        </authorList>
    </citation>
    <scope>NUCLEOTIDE SEQUENCE [LARGE SCALE GENOMIC DNA]</scope>
    <source>
        <strain evidence="5">K00500041</strain>
        <strain evidence="3 6">M09401471</strain>
    </source>
</reference>
<evidence type="ECO:0000313" key="6">
    <source>
        <dbReference type="Proteomes" id="UP000044938"/>
    </source>
</evidence>
<dbReference type="RefSeq" id="WP_003908682.1">
    <property type="nucleotide sequence ID" value="NZ_PQFN01000015.1"/>
</dbReference>
<dbReference type="EMBL" id="QTBD01000167">
    <property type="protein sequence ID" value="REQ50455.1"/>
    <property type="molecule type" value="Genomic_DNA"/>
</dbReference>
<evidence type="ECO:0000313" key="4">
    <source>
        <dbReference type="EMBL" id="REQ50455.1"/>
    </source>
</evidence>
<evidence type="ECO:0000313" key="5">
    <source>
        <dbReference type="Proteomes" id="UP000038802"/>
    </source>
</evidence>
<evidence type="ECO:0000256" key="1">
    <source>
        <dbReference type="SAM" id="MobiDB-lite"/>
    </source>
</evidence>
<reference evidence="4 7" key="3">
    <citation type="journal article" date="2017" name="N. Engl. J. Med.">
        <title>Transmission of Extensively Drug-Resistant Tuberculosis in South Africa.</title>
        <authorList>
            <person name="Shah N.S."/>
            <person name="Auld S.C."/>
            <person name="Brust J.C."/>
            <person name="Mathema B."/>
            <person name="Ismail N."/>
            <person name="Moodley P."/>
            <person name="Mlisana K."/>
            <person name="Allana S."/>
            <person name="Campbell A."/>
            <person name="Mthiyane T."/>
            <person name="Morris N."/>
            <person name="Mpangase P."/>
            <person name="van der Meulen H."/>
            <person name="Omar S.V."/>
            <person name="Brown T.S."/>
            <person name="Narechania A."/>
            <person name="Shaskina E."/>
            <person name="Kapwata T."/>
            <person name="Kreiswirth B."/>
            <person name="Gandhi N.R."/>
        </authorList>
    </citation>
    <scope>NUCLEOTIDE SEQUENCE [LARGE SCALE GENOMIC DNA]</scope>
    <source>
        <strain evidence="4 7">32301_S10</strain>
    </source>
</reference>
<dbReference type="AlphaFoldDB" id="A0A0U0RKR7"/>
<dbReference type="Proteomes" id="UP000044938">
    <property type="component" value="Unassembled WGS sequence"/>
</dbReference>
<evidence type="ECO:0000313" key="7">
    <source>
        <dbReference type="Proteomes" id="UP000256381"/>
    </source>
</evidence>
<accession>A0A0U0RKR7</accession>
<evidence type="ECO:0000313" key="2">
    <source>
        <dbReference type="EMBL" id="COV04637.1"/>
    </source>
</evidence>
<reference evidence="4" key="4">
    <citation type="submission" date="2018-07" db="EMBL/GenBank/DDBJ databases">
        <authorList>
            <person name="Shah S."/>
            <person name="Brown T."/>
            <person name="Auld S."/>
            <person name="Bratton K."/>
            <person name="Narechania A."/>
            <person name="Mathema B."/>
            <person name="Gandhi N."/>
        </authorList>
    </citation>
    <scope>NUCLEOTIDE SEQUENCE</scope>
    <source>
        <strain evidence="4">32301_S10</strain>
    </source>
</reference>